<feature type="region of interest" description="Disordered" evidence="2">
    <location>
        <begin position="697"/>
        <end position="791"/>
    </location>
</feature>
<feature type="compositionally biased region" description="Acidic residues" evidence="2">
    <location>
        <begin position="337"/>
        <end position="348"/>
    </location>
</feature>
<protein>
    <recommendedName>
        <fullName evidence="3">DUF7730 domain-containing protein</fullName>
    </recommendedName>
</protein>
<feature type="compositionally biased region" description="Basic and acidic residues" evidence="2">
    <location>
        <begin position="724"/>
        <end position="733"/>
    </location>
</feature>
<dbReference type="Proteomes" id="UP000076552">
    <property type="component" value="Unassembled WGS sequence"/>
</dbReference>
<feature type="compositionally biased region" description="Polar residues" evidence="2">
    <location>
        <begin position="80"/>
        <end position="96"/>
    </location>
</feature>
<evidence type="ECO:0000259" key="3">
    <source>
        <dbReference type="Pfam" id="PF24864"/>
    </source>
</evidence>
<feature type="compositionally biased region" description="Acidic residues" evidence="2">
    <location>
        <begin position="750"/>
        <end position="761"/>
    </location>
</feature>
<comment type="caution">
    <text evidence="4">The sequence shown here is derived from an EMBL/GenBank/DDBJ whole genome shotgun (WGS) entry which is preliminary data.</text>
</comment>
<sequence>MEDIPRSLSVATSISQATPTTGGLHTPPFDTSLANSNQSANLQPSPLQDGALTNTWQAPNAGPSSSNDSGLESALEGLQVTGQSQTAQANPSSEQLSLEADLETNGLVMLNSHEGEGPRRHYNPDEDEVDSDDGDAVSDDDLELDRDVEAGLGEPFNNSEDNAEVDTEVDGEVNEDENAERESDNEMDGYEDMSGANENGNDSNSSQPQIDLDRVGCSSQCREDFRQGVSFYEKQIEALEDRLRVLTIEKNELRTEIDKLKGRGKKKTAITWHKKLRLFITNLGHDDDKSYDDIYKLCCKEENMSTRRENVHPSLRLRAPTANELQAGALDGLLVDDAGDGPESDPESENEKAAGAERDGPEALFVQDEEQTEVEQPQIQSVLSNFPFALLPASIQANIIKWTFIQENKLIHCISRLDPYRPPEEPTQTDLHRSGLPHRFHLSGRSCSVTYAIKPNEHLALLPVCKQWYYLGIHAFYGLNTFAFSSLGEFGRFCTGIGAARRERIQHVELLWMGNQHLTHRPVQEGKQQKWASKRTWDVSWLCQMPRLRSLIVHVNESGRDYMRRKYEPSPYIKWMTSLTAGQPNFRLTRSLRTLQGLDFIHQLRGVELIQFYDYEMARKDGGRHPIRDWTFFMDVRKVTTMPKTGDRAEAAKFENLTPVLADFRVPDDYLEAVKGLYRRSEAFDAKYVSPSIGEEGEDIDVEMPDTVDPVQKRKATTAWKASGGERSEDNKKTAPVKKSLASFGVRDDSAEDGSGTEDNDVTPKANVLNARSGSADSSASTVTEDGVANDSNDNIFLAGSSLDNPIDLDYAEVKNTPRLTKLQHRRDIKREPSVAASTGQISSRESERSFDSSSDLFVRSPTMSQRRSQRESTTMTETLRKRGYDESDIRKAIDLTEADDETMTNGTGYPNSSQPSSSRQMAAQPHNSGHSHVSFHPNTQQCILTPQFARVASEDEESPFKRMRRR</sequence>
<reference evidence="4 5" key="1">
    <citation type="submission" date="2015-06" db="EMBL/GenBank/DDBJ databases">
        <title>Survival trade-offs in plant roots during colonization by closely related pathogenic and mutualistic fungi.</title>
        <authorList>
            <person name="Hacquard S."/>
            <person name="Kracher B."/>
            <person name="Hiruma K."/>
            <person name="Weinman A."/>
            <person name="Muench P."/>
            <person name="Garrido Oter R."/>
            <person name="Ver Loren van Themaat E."/>
            <person name="Dallerey J.-F."/>
            <person name="Damm U."/>
            <person name="Henrissat B."/>
            <person name="Lespinet O."/>
            <person name="Thon M."/>
            <person name="Kemen E."/>
            <person name="McHardy A.C."/>
            <person name="Schulze-Lefert P."/>
            <person name="O'Connell R.J."/>
        </authorList>
    </citation>
    <scope>NUCLEOTIDE SEQUENCE [LARGE SCALE GENOMIC DNA]</scope>
    <source>
        <strain evidence="4 5">0861</strain>
    </source>
</reference>
<feature type="compositionally biased region" description="Basic and acidic residues" evidence="2">
    <location>
        <begin position="349"/>
        <end position="360"/>
    </location>
</feature>
<feature type="region of interest" description="Disordered" evidence="2">
    <location>
        <begin position="1"/>
        <end position="212"/>
    </location>
</feature>
<dbReference type="PANTHER" id="PTHR38790">
    <property type="entry name" value="2EXR DOMAIN-CONTAINING PROTEIN-RELATED"/>
    <property type="match status" value="1"/>
</dbReference>
<feature type="compositionally biased region" description="Acidic residues" evidence="2">
    <location>
        <begin position="161"/>
        <end position="191"/>
    </location>
</feature>
<feature type="compositionally biased region" description="Polar residues" evidence="2">
    <location>
        <begin position="32"/>
        <end position="70"/>
    </location>
</feature>
<feature type="compositionally biased region" description="Acidic residues" evidence="2">
    <location>
        <begin position="125"/>
        <end position="146"/>
    </location>
</feature>
<dbReference type="STRING" id="708197.A0A161YMR3"/>
<evidence type="ECO:0000256" key="1">
    <source>
        <dbReference type="SAM" id="Coils"/>
    </source>
</evidence>
<feature type="compositionally biased region" description="Polar residues" evidence="2">
    <location>
        <begin position="9"/>
        <end position="23"/>
    </location>
</feature>
<feature type="region of interest" description="Disordered" evidence="2">
    <location>
        <begin position="333"/>
        <end position="360"/>
    </location>
</feature>
<dbReference type="InterPro" id="IPR056632">
    <property type="entry name" value="DUF7730"/>
</dbReference>
<keyword evidence="1" id="KW-0175">Coiled coil</keyword>
<feature type="compositionally biased region" description="Polar residues" evidence="2">
    <location>
        <begin position="196"/>
        <end position="209"/>
    </location>
</feature>
<keyword evidence="5" id="KW-1185">Reference proteome</keyword>
<evidence type="ECO:0000313" key="4">
    <source>
        <dbReference type="EMBL" id="KZL74467.1"/>
    </source>
</evidence>
<feature type="compositionally biased region" description="Polar residues" evidence="2">
    <location>
        <begin position="862"/>
        <end position="878"/>
    </location>
</feature>
<dbReference type="Pfam" id="PF24864">
    <property type="entry name" value="DUF7730"/>
    <property type="match status" value="1"/>
</dbReference>
<dbReference type="EMBL" id="LFIV01000032">
    <property type="protein sequence ID" value="KZL74467.1"/>
    <property type="molecule type" value="Genomic_DNA"/>
</dbReference>
<feature type="coiled-coil region" evidence="1">
    <location>
        <begin position="222"/>
        <end position="263"/>
    </location>
</feature>
<dbReference type="AlphaFoldDB" id="A0A161YMR3"/>
<feature type="compositionally biased region" description="Polar residues" evidence="2">
    <location>
        <begin position="770"/>
        <end position="791"/>
    </location>
</feature>
<accession>A0A161YMR3</accession>
<organism evidence="4 5">
    <name type="scientific">Colletotrichum tofieldiae</name>
    <dbReference type="NCBI Taxonomy" id="708197"/>
    <lineage>
        <taxon>Eukaryota</taxon>
        <taxon>Fungi</taxon>
        <taxon>Dikarya</taxon>
        <taxon>Ascomycota</taxon>
        <taxon>Pezizomycotina</taxon>
        <taxon>Sordariomycetes</taxon>
        <taxon>Hypocreomycetidae</taxon>
        <taxon>Glomerellales</taxon>
        <taxon>Glomerellaceae</taxon>
        <taxon>Colletotrichum</taxon>
        <taxon>Colletotrichum spaethianum species complex</taxon>
    </lineage>
</organism>
<feature type="compositionally biased region" description="Polar residues" evidence="2">
    <location>
        <begin position="904"/>
        <end position="945"/>
    </location>
</feature>
<feature type="compositionally biased region" description="Basic and acidic residues" evidence="2">
    <location>
        <begin position="879"/>
        <end position="895"/>
    </location>
</feature>
<feature type="compositionally biased region" description="Acidic residues" evidence="2">
    <location>
        <begin position="697"/>
        <end position="706"/>
    </location>
</feature>
<name>A0A161YMR3_9PEZI</name>
<feature type="compositionally biased region" description="Basic and acidic residues" evidence="2">
    <location>
        <begin position="113"/>
        <end position="124"/>
    </location>
</feature>
<gene>
    <name evidence="4" type="ORF">CT0861_08727</name>
</gene>
<feature type="region of interest" description="Disordered" evidence="2">
    <location>
        <begin position="823"/>
        <end position="967"/>
    </location>
</feature>
<feature type="domain" description="DUF7730" evidence="3">
    <location>
        <begin position="453"/>
        <end position="559"/>
    </location>
</feature>
<proteinExistence type="predicted"/>
<evidence type="ECO:0000256" key="2">
    <source>
        <dbReference type="SAM" id="MobiDB-lite"/>
    </source>
</evidence>
<evidence type="ECO:0000313" key="5">
    <source>
        <dbReference type="Proteomes" id="UP000076552"/>
    </source>
</evidence>